<dbReference type="AlphaFoldDB" id="A0A146KGJ8"/>
<feature type="non-terminal residue" evidence="1">
    <location>
        <position position="1"/>
    </location>
</feature>
<protein>
    <submittedName>
        <fullName evidence="1">Transmembrane domain-containing protein</fullName>
    </submittedName>
</protein>
<reference evidence="1" key="1">
    <citation type="submission" date="2015-07" db="EMBL/GenBank/DDBJ databases">
        <title>Adaptation to a free-living lifestyle via gene acquisitions in the diplomonad Trepomonas sp. PC1.</title>
        <authorList>
            <person name="Xu F."/>
            <person name="Jerlstrom-Hultqvist J."/>
            <person name="Kolisko M."/>
            <person name="Simpson A.G.B."/>
            <person name="Roger A.J."/>
            <person name="Svard S.G."/>
            <person name="Andersson J.O."/>
        </authorList>
    </citation>
    <scope>NUCLEOTIDE SEQUENCE</scope>
    <source>
        <strain evidence="1">PC1</strain>
    </source>
</reference>
<dbReference type="EMBL" id="GDID01001602">
    <property type="protein sequence ID" value="JAP95004.1"/>
    <property type="molecule type" value="Transcribed_RNA"/>
</dbReference>
<keyword evidence="1" id="KW-0812">Transmembrane</keyword>
<accession>A0A146KGJ8</accession>
<gene>
    <name evidence="1" type="ORF">TPC1_12134</name>
</gene>
<keyword evidence="1" id="KW-0472">Membrane</keyword>
<feature type="non-terminal residue" evidence="1">
    <location>
        <position position="191"/>
    </location>
</feature>
<proteinExistence type="predicted"/>
<organism evidence="1">
    <name type="scientific">Trepomonas sp. PC1</name>
    <dbReference type="NCBI Taxonomy" id="1076344"/>
    <lineage>
        <taxon>Eukaryota</taxon>
        <taxon>Metamonada</taxon>
        <taxon>Diplomonadida</taxon>
        <taxon>Hexamitidae</taxon>
        <taxon>Hexamitinae</taxon>
        <taxon>Trepomonas</taxon>
    </lineage>
</organism>
<sequence length="191" mass="22241">VTVVFVGLKVYKLKTEDLKLIKTIKKKSKVQDLNIDLSQNIVLGLAHFLGQEYIGSEKNLKQNDTYELKHEHSLLFVEQIKGTEKFLEQIMLLYENIYANIYYQYSMCGQVQELITLADIEEVLPIPTLLRYANQWNNESDAFDDVINFLQDMKNVEKIESDQYLKDIAIYCDSCKPSMPLNEILTKFQIS</sequence>
<name>A0A146KGJ8_9EUKA</name>
<evidence type="ECO:0000313" key="1">
    <source>
        <dbReference type="EMBL" id="JAP95004.1"/>
    </source>
</evidence>